<dbReference type="OrthoDB" id="3225366at2759"/>
<dbReference type="Proteomes" id="UP000298327">
    <property type="component" value="Unassembled WGS sequence"/>
</dbReference>
<keyword evidence="1" id="KW-1133">Transmembrane helix</keyword>
<protein>
    <submittedName>
        <fullName evidence="2">Uncharacterized protein</fullName>
    </submittedName>
</protein>
<dbReference type="EMBL" id="SEOQ01000093">
    <property type="protein sequence ID" value="TFY70597.1"/>
    <property type="molecule type" value="Genomic_DNA"/>
</dbReference>
<name>A0A4Y9Z9A8_9AGAM</name>
<feature type="transmembrane region" description="Helical" evidence="1">
    <location>
        <begin position="99"/>
        <end position="118"/>
    </location>
</feature>
<dbReference type="AlphaFoldDB" id="A0A4Y9Z9A8"/>
<evidence type="ECO:0000313" key="3">
    <source>
        <dbReference type="Proteomes" id="UP000298327"/>
    </source>
</evidence>
<accession>A0A4Y9Z9A8</accession>
<sequence>MTFPSGASPPATFRREHSKSRALRSFRIPCLRTRYKAWPLMLSQQFAPHGDLIESTFFIDPGAQANSLVMQRLFVNLDYDLPPLLKAVQQDWITSCQNAAVVSALVAAVVAQLISTMNLAGGSDSGISNPAALKALTIFAWSALLLSCSATISALLLIDVFGELPLRAARETNAPRVDERVGATVSQLLEQSGMRSNWTLIRLHWLVSLVASIGCMMVQIILYVWLTVGLAVKIVLLLVTIFSVLPLLFLIPPRRQHFVSSPTPPPVLSVPVTANRCSVVSSTTMRNSPA</sequence>
<organism evidence="2 3">
    <name type="scientific">Dentipellis fragilis</name>
    <dbReference type="NCBI Taxonomy" id="205917"/>
    <lineage>
        <taxon>Eukaryota</taxon>
        <taxon>Fungi</taxon>
        <taxon>Dikarya</taxon>
        <taxon>Basidiomycota</taxon>
        <taxon>Agaricomycotina</taxon>
        <taxon>Agaricomycetes</taxon>
        <taxon>Russulales</taxon>
        <taxon>Hericiaceae</taxon>
        <taxon>Dentipellis</taxon>
    </lineage>
</organism>
<reference evidence="2 3" key="1">
    <citation type="submission" date="2019-02" db="EMBL/GenBank/DDBJ databases">
        <title>Genome sequencing of the rare red list fungi Dentipellis fragilis.</title>
        <authorList>
            <person name="Buettner E."/>
            <person name="Kellner H."/>
        </authorList>
    </citation>
    <scope>NUCLEOTIDE SEQUENCE [LARGE SCALE GENOMIC DNA]</scope>
    <source>
        <strain evidence="2 3">DSM 105465</strain>
    </source>
</reference>
<evidence type="ECO:0000313" key="2">
    <source>
        <dbReference type="EMBL" id="TFY70597.1"/>
    </source>
</evidence>
<comment type="caution">
    <text evidence="2">The sequence shown here is derived from an EMBL/GenBank/DDBJ whole genome shotgun (WGS) entry which is preliminary data.</text>
</comment>
<feature type="transmembrane region" description="Helical" evidence="1">
    <location>
        <begin position="138"/>
        <end position="161"/>
    </location>
</feature>
<proteinExistence type="predicted"/>
<keyword evidence="1" id="KW-0472">Membrane</keyword>
<feature type="transmembrane region" description="Helical" evidence="1">
    <location>
        <begin position="231"/>
        <end position="251"/>
    </location>
</feature>
<keyword evidence="1" id="KW-0812">Transmembrane</keyword>
<evidence type="ECO:0000256" key="1">
    <source>
        <dbReference type="SAM" id="Phobius"/>
    </source>
</evidence>
<feature type="transmembrane region" description="Helical" evidence="1">
    <location>
        <begin position="203"/>
        <end position="225"/>
    </location>
</feature>
<gene>
    <name evidence="2" type="ORF">EVG20_g2403</name>
</gene>
<keyword evidence="3" id="KW-1185">Reference proteome</keyword>